<sequence>MRLRNCSKSQLFFPLAKSPRQGLQGTLLKEEPNVVREEFSQPYEAHSDIFSHAARRGSCSELPKKRTPLGPGGARRPLGLDEKSTIKCRMIPTKKQRPKLPRKSVVEPEDKMPRLSMADFPRFDVKFMLDVGRGYAIFILAAFVFIADHPTDGDSERVTRHAVSNGSGLFIQLQLSSEVDLMKTVRSHRSPEEKGSVNALARSGIRYVIVIYNISDEVSALQPSMALDQQNWSKFAAVTSEDSEPPVCVALSLHNMLRKLSPSDETDETTTQRFYKLCLLPCPPRWPCLKIESSSHSGTLVLNRLHGLPTGQATGFGPFLDAEGGHWG</sequence>
<protein>
    <submittedName>
        <fullName evidence="2">Uncharacterized protein</fullName>
    </submittedName>
</protein>
<reference evidence="2 3" key="1">
    <citation type="journal article" date="2016" name="Mol. Biol. Evol.">
        <title>Comparative Genomics of Early-Diverging Mushroom-Forming Fungi Provides Insights into the Origins of Lignocellulose Decay Capabilities.</title>
        <authorList>
            <person name="Nagy L.G."/>
            <person name="Riley R."/>
            <person name="Tritt A."/>
            <person name="Adam C."/>
            <person name="Daum C."/>
            <person name="Floudas D."/>
            <person name="Sun H."/>
            <person name="Yadav J.S."/>
            <person name="Pangilinan J."/>
            <person name="Larsson K.H."/>
            <person name="Matsuura K."/>
            <person name="Barry K."/>
            <person name="Labutti K."/>
            <person name="Kuo R."/>
            <person name="Ohm R.A."/>
            <person name="Bhattacharya S.S."/>
            <person name="Shirouzu T."/>
            <person name="Yoshinaga Y."/>
            <person name="Martin F.M."/>
            <person name="Grigoriev I.V."/>
            <person name="Hibbett D.S."/>
        </authorList>
    </citation>
    <scope>NUCLEOTIDE SEQUENCE [LARGE SCALE GENOMIC DNA]</scope>
    <source>
        <strain evidence="2 3">HHB9708</strain>
    </source>
</reference>
<proteinExistence type="predicted"/>
<keyword evidence="3" id="KW-1185">Reference proteome</keyword>
<evidence type="ECO:0000313" key="3">
    <source>
        <dbReference type="Proteomes" id="UP000076722"/>
    </source>
</evidence>
<organism evidence="2 3">
    <name type="scientific">Sistotremastrum niveocremeum HHB9708</name>
    <dbReference type="NCBI Taxonomy" id="1314777"/>
    <lineage>
        <taxon>Eukaryota</taxon>
        <taxon>Fungi</taxon>
        <taxon>Dikarya</taxon>
        <taxon>Basidiomycota</taxon>
        <taxon>Agaricomycotina</taxon>
        <taxon>Agaricomycetes</taxon>
        <taxon>Sistotremastrales</taxon>
        <taxon>Sistotremastraceae</taxon>
        <taxon>Sertulicium</taxon>
        <taxon>Sertulicium niveocremeum</taxon>
    </lineage>
</organism>
<evidence type="ECO:0000313" key="2">
    <source>
        <dbReference type="EMBL" id="KZS97165.1"/>
    </source>
</evidence>
<dbReference type="AlphaFoldDB" id="A0A164YRB4"/>
<gene>
    <name evidence="2" type="ORF">SISNIDRAFT_463110</name>
</gene>
<feature type="region of interest" description="Disordered" evidence="1">
    <location>
        <begin position="56"/>
        <end position="81"/>
    </location>
</feature>
<accession>A0A164YRB4</accession>
<dbReference type="EMBL" id="KV419397">
    <property type="protein sequence ID" value="KZS97165.1"/>
    <property type="molecule type" value="Genomic_DNA"/>
</dbReference>
<evidence type="ECO:0000256" key="1">
    <source>
        <dbReference type="SAM" id="MobiDB-lite"/>
    </source>
</evidence>
<name>A0A164YRB4_9AGAM</name>
<dbReference type="Proteomes" id="UP000076722">
    <property type="component" value="Unassembled WGS sequence"/>
</dbReference>